<organism evidence="2 3">
    <name type="scientific">Solanum commersonii</name>
    <name type="common">Commerson's wild potato</name>
    <name type="synonym">Commerson's nightshade</name>
    <dbReference type="NCBI Taxonomy" id="4109"/>
    <lineage>
        <taxon>Eukaryota</taxon>
        <taxon>Viridiplantae</taxon>
        <taxon>Streptophyta</taxon>
        <taxon>Embryophyta</taxon>
        <taxon>Tracheophyta</taxon>
        <taxon>Spermatophyta</taxon>
        <taxon>Magnoliopsida</taxon>
        <taxon>eudicotyledons</taxon>
        <taxon>Gunneridae</taxon>
        <taxon>Pentapetalae</taxon>
        <taxon>asterids</taxon>
        <taxon>lamiids</taxon>
        <taxon>Solanales</taxon>
        <taxon>Solanaceae</taxon>
        <taxon>Solanoideae</taxon>
        <taxon>Solaneae</taxon>
        <taxon>Solanum</taxon>
    </lineage>
</organism>
<accession>A0A9J5ZV96</accession>
<reference evidence="2 3" key="1">
    <citation type="submission" date="2020-09" db="EMBL/GenBank/DDBJ databases">
        <title>De no assembly of potato wild relative species, Solanum commersonii.</title>
        <authorList>
            <person name="Cho K."/>
        </authorList>
    </citation>
    <scope>NUCLEOTIDE SEQUENCE [LARGE SCALE GENOMIC DNA]</scope>
    <source>
        <strain evidence="2">LZ3.2</strain>
        <tissue evidence="2">Leaf</tissue>
    </source>
</reference>
<name>A0A9J5ZV96_SOLCO</name>
<comment type="caution">
    <text evidence="2">The sequence shown here is derived from an EMBL/GenBank/DDBJ whole genome shotgun (WGS) entry which is preliminary data.</text>
</comment>
<dbReference type="EMBL" id="JACXVP010000003">
    <property type="protein sequence ID" value="KAG5615906.1"/>
    <property type="molecule type" value="Genomic_DNA"/>
</dbReference>
<protein>
    <recommendedName>
        <fullName evidence="4">Polyprotein protein</fullName>
    </recommendedName>
</protein>
<proteinExistence type="predicted"/>
<feature type="coiled-coil region" evidence="1">
    <location>
        <begin position="51"/>
        <end position="78"/>
    </location>
</feature>
<gene>
    <name evidence="2" type="ORF">H5410_015730</name>
</gene>
<keyword evidence="1" id="KW-0175">Coiled coil</keyword>
<dbReference type="AlphaFoldDB" id="A0A9J5ZV96"/>
<dbReference type="Proteomes" id="UP000824120">
    <property type="component" value="Chromosome 3"/>
</dbReference>
<evidence type="ECO:0008006" key="4">
    <source>
        <dbReference type="Google" id="ProtNLM"/>
    </source>
</evidence>
<evidence type="ECO:0000313" key="3">
    <source>
        <dbReference type="Proteomes" id="UP000824120"/>
    </source>
</evidence>
<evidence type="ECO:0000256" key="1">
    <source>
        <dbReference type="SAM" id="Coils"/>
    </source>
</evidence>
<evidence type="ECO:0000313" key="2">
    <source>
        <dbReference type="EMBL" id="KAG5615906.1"/>
    </source>
</evidence>
<sequence length="117" mass="12893">MGHLSYSAHVRMAQLERSIPGMIEGVILAIVIPLQTSVDDLAVRVPACESRQEEASEVTNLQAKVADLRKDIDYLKSTEFTSLLKDDDDVDAPEIPLATTGDVHHDETTIKHESIII</sequence>
<keyword evidence="3" id="KW-1185">Reference proteome</keyword>